<reference evidence="8" key="1">
    <citation type="submission" date="2023-08" db="EMBL/GenBank/DDBJ databases">
        <title>Comparative genomics and taxonomic characterization of three novel marine species of genus Marivirga.</title>
        <authorList>
            <person name="Muhammad N."/>
            <person name="Kim S.-G."/>
        </authorList>
    </citation>
    <scope>NUCLEOTIDE SEQUENCE [LARGE SCALE GENOMIC DNA]</scope>
    <source>
        <strain evidence="8">ABR2-2</strain>
    </source>
</reference>
<keyword evidence="4 7" id="KW-0812">Transmembrane</keyword>
<dbReference type="EMBL" id="CP129970">
    <property type="protein sequence ID" value="WMN08055.1"/>
    <property type="molecule type" value="Genomic_DNA"/>
</dbReference>
<feature type="transmembrane region" description="Helical" evidence="7">
    <location>
        <begin position="434"/>
        <end position="466"/>
    </location>
</feature>
<dbReference type="Pfam" id="PF13440">
    <property type="entry name" value="Polysacc_synt_3"/>
    <property type="match status" value="1"/>
</dbReference>
<evidence type="ECO:0000256" key="4">
    <source>
        <dbReference type="ARBA" id="ARBA00022692"/>
    </source>
</evidence>
<dbReference type="RefSeq" id="WP_308358404.1">
    <property type="nucleotide sequence ID" value="NZ_CP129970.2"/>
</dbReference>
<organism evidence="8 9">
    <name type="scientific">Marivirga arenosa</name>
    <dbReference type="NCBI Taxonomy" id="3059076"/>
    <lineage>
        <taxon>Bacteria</taxon>
        <taxon>Pseudomonadati</taxon>
        <taxon>Bacteroidota</taxon>
        <taxon>Cytophagia</taxon>
        <taxon>Cytophagales</taxon>
        <taxon>Marivirgaceae</taxon>
        <taxon>Marivirga</taxon>
    </lineage>
</organism>
<protein>
    <submittedName>
        <fullName evidence="8">Oligosaccharide flippase family protein</fullName>
    </submittedName>
</protein>
<keyword evidence="6 7" id="KW-0472">Membrane</keyword>
<keyword evidence="9" id="KW-1185">Reference proteome</keyword>
<accession>A0AA51NBH9</accession>
<dbReference type="GO" id="GO:0005886">
    <property type="term" value="C:plasma membrane"/>
    <property type="evidence" value="ECO:0007669"/>
    <property type="project" value="UniProtKB-SubCell"/>
</dbReference>
<comment type="similarity">
    <text evidence="2">Belongs to the polysaccharide synthase family.</text>
</comment>
<name>A0AA51NBH9_9BACT</name>
<evidence type="ECO:0000256" key="2">
    <source>
        <dbReference type="ARBA" id="ARBA00007430"/>
    </source>
</evidence>
<dbReference type="Proteomes" id="UP001244443">
    <property type="component" value="Chromosome"/>
</dbReference>
<feature type="transmembrane region" description="Helical" evidence="7">
    <location>
        <begin position="384"/>
        <end position="403"/>
    </location>
</feature>
<dbReference type="InterPro" id="IPR050833">
    <property type="entry name" value="Poly_Biosynth_Transport"/>
</dbReference>
<evidence type="ECO:0000313" key="9">
    <source>
        <dbReference type="Proteomes" id="UP001244443"/>
    </source>
</evidence>
<sequence>MSIAKNFVRNTKWNSLIVLYNILIQFSQLTLLTYILTVQEMGVVGVIAIFLGIYSIFTDFGLGRAIIQDENFDQTKLSSALWIGIFASIIFSLIFLLCSPLISEVFNYDLFKIILYSPPIIIINTIGNPYHSVLQKELMFKEITKINFFANSVSFVSVLMFAWFDHGPISIIYGNILMSSINTLGYIYYYPLTLEAPIKFSWIQIKPYVSFGLYQTGERLIGILRYHFDKFLIGAFLGLEVLGVYNIAWNILIMPISKLNPILLKVAYPVFAKIKANENALHKYYASSIKAVALINFPILCGISIVAHEFISIFYKPEYELAGYMIVLLSLAFYNSVIGSPAGTIIVAKGQAKVSFRWNLVYILITVITSYIFVTLYPQIDTVLYARILLTYFVGIYIHRIVYRVSGFNILELMPFLLKLAFLCFIMFKFTNLLFSWLIISDIFVLFVLKVLTGIVIYIVGIYILFKKEFFDIYKLVKK</sequence>
<feature type="transmembrane region" description="Helical" evidence="7">
    <location>
        <begin position="79"/>
        <end position="102"/>
    </location>
</feature>
<feature type="transmembrane region" description="Helical" evidence="7">
    <location>
        <begin position="42"/>
        <end position="67"/>
    </location>
</feature>
<keyword evidence="3" id="KW-1003">Cell membrane</keyword>
<gene>
    <name evidence="8" type="ORF">QYS48_30875</name>
</gene>
<evidence type="ECO:0000256" key="7">
    <source>
        <dbReference type="SAM" id="Phobius"/>
    </source>
</evidence>
<evidence type="ECO:0000313" key="8">
    <source>
        <dbReference type="EMBL" id="WMN08055.1"/>
    </source>
</evidence>
<dbReference type="PANTHER" id="PTHR30250">
    <property type="entry name" value="PST FAMILY PREDICTED COLANIC ACID TRANSPORTER"/>
    <property type="match status" value="1"/>
</dbReference>
<dbReference type="AlphaFoldDB" id="A0AA51NBH9"/>
<feature type="transmembrane region" description="Helical" evidence="7">
    <location>
        <begin position="16"/>
        <end position="36"/>
    </location>
</feature>
<proteinExistence type="inferred from homology"/>
<feature type="transmembrane region" description="Helical" evidence="7">
    <location>
        <begin position="410"/>
        <end position="428"/>
    </location>
</feature>
<dbReference type="PANTHER" id="PTHR30250:SF10">
    <property type="entry name" value="LIPOPOLYSACCHARIDE BIOSYNTHESIS PROTEIN WZXC"/>
    <property type="match status" value="1"/>
</dbReference>
<keyword evidence="5 7" id="KW-1133">Transmembrane helix</keyword>
<feature type="transmembrane region" description="Helical" evidence="7">
    <location>
        <begin position="114"/>
        <end position="134"/>
    </location>
</feature>
<evidence type="ECO:0000256" key="5">
    <source>
        <dbReference type="ARBA" id="ARBA00022989"/>
    </source>
</evidence>
<feature type="transmembrane region" description="Helical" evidence="7">
    <location>
        <begin position="291"/>
        <end position="315"/>
    </location>
</feature>
<feature type="transmembrane region" description="Helical" evidence="7">
    <location>
        <begin position="360"/>
        <end position="378"/>
    </location>
</feature>
<evidence type="ECO:0000256" key="1">
    <source>
        <dbReference type="ARBA" id="ARBA00004651"/>
    </source>
</evidence>
<evidence type="ECO:0000256" key="6">
    <source>
        <dbReference type="ARBA" id="ARBA00023136"/>
    </source>
</evidence>
<feature type="transmembrane region" description="Helical" evidence="7">
    <location>
        <begin position="146"/>
        <end position="164"/>
    </location>
</feature>
<evidence type="ECO:0000256" key="3">
    <source>
        <dbReference type="ARBA" id="ARBA00022475"/>
    </source>
</evidence>
<feature type="transmembrane region" description="Helical" evidence="7">
    <location>
        <begin position="321"/>
        <end position="348"/>
    </location>
</feature>
<comment type="subcellular location">
    <subcellularLocation>
        <location evidence="1">Cell membrane</location>
        <topology evidence="1">Multi-pass membrane protein</topology>
    </subcellularLocation>
</comment>